<dbReference type="InterPro" id="IPR004027">
    <property type="entry name" value="SEC_C_motif"/>
</dbReference>
<organism evidence="1 2">
    <name type="scientific">Paenibacillus oryzisoli</name>
    <dbReference type="NCBI Taxonomy" id="1850517"/>
    <lineage>
        <taxon>Bacteria</taxon>
        <taxon>Bacillati</taxon>
        <taxon>Bacillota</taxon>
        <taxon>Bacilli</taxon>
        <taxon>Bacillales</taxon>
        <taxon>Paenibacillaceae</taxon>
        <taxon>Paenibacillus</taxon>
    </lineage>
</organism>
<dbReference type="Proteomes" id="UP000078454">
    <property type="component" value="Unassembled WGS sequence"/>
</dbReference>
<evidence type="ECO:0008006" key="3">
    <source>
        <dbReference type="Google" id="ProtNLM"/>
    </source>
</evidence>
<accession>A0A198AHF7</accession>
<proteinExistence type="predicted"/>
<sequence length="441" mass="51030">MNTIDNLTIEEMQLFWENETQAFATFLNDEGKLKPETASKHVDRMSFVMTEYFVRYGTSYEDVQGETIVDFVGRFLISHVLSTKETDIGAYLTSFKKWIQFLQVTSRISKEQSTSLNEVCKHKPYFEERFEQYMEADNDYALERWLNSNDIEAYIEEQTPASKRKLKPLVVDPKLLQLWMDGRTPVPPIVQEFRAFLEAVQTGKNVKLSAARKHLPRKFWSEFDEGQNLQLFRKPTLNQDQEPVYQFFFYVALVLGITEEETQLTVNAKQLAFYLALTEQEQAVVLLDALWNRVNWGILEEVNEGGRPEDIQAWRRAIASVLASWAVGKEHLVEKEWKKHRQSGILLDTSADVFLHAVATILVRFGVITAQFLPDSEMKYGFQRKPVEMTVLESGNRVFRYFVNENAYVVNHTPNIAAEPKIGRNEPCPCGSGKKYKKCCL</sequence>
<dbReference type="SUPFAM" id="SSF103642">
    <property type="entry name" value="Sec-C motif"/>
    <property type="match status" value="1"/>
</dbReference>
<name>A0A198AHF7_9BACL</name>
<dbReference type="Gene3D" id="3.10.450.50">
    <property type="match status" value="1"/>
</dbReference>
<keyword evidence="2" id="KW-1185">Reference proteome</keyword>
<protein>
    <recommendedName>
        <fullName evidence="3">Preprotein translocase subunit SecA</fullName>
    </recommendedName>
</protein>
<evidence type="ECO:0000313" key="1">
    <source>
        <dbReference type="EMBL" id="OAS20505.1"/>
    </source>
</evidence>
<evidence type="ECO:0000313" key="2">
    <source>
        <dbReference type="Proteomes" id="UP000078454"/>
    </source>
</evidence>
<gene>
    <name evidence="1" type="ORF">A8708_18230</name>
</gene>
<dbReference type="RefSeq" id="WP_068663133.1">
    <property type="nucleotide sequence ID" value="NZ_LYPB01000050.1"/>
</dbReference>
<comment type="caution">
    <text evidence="1">The sequence shown here is derived from an EMBL/GenBank/DDBJ whole genome shotgun (WGS) entry which is preliminary data.</text>
</comment>
<dbReference type="Pfam" id="PF02810">
    <property type="entry name" value="SEC-C"/>
    <property type="match status" value="1"/>
</dbReference>
<dbReference type="AlphaFoldDB" id="A0A198AHF7"/>
<dbReference type="STRING" id="1850517.A8708_18230"/>
<reference evidence="1 2" key="1">
    <citation type="submission" date="2016-05" db="EMBL/GenBank/DDBJ databases">
        <title>Paenibacillus sp. 1ZS3-15 nov., isolated from the rhizosphere soil.</title>
        <authorList>
            <person name="Zhang X.X."/>
            <person name="Zhang J."/>
        </authorList>
    </citation>
    <scope>NUCLEOTIDE SEQUENCE [LARGE SCALE GENOMIC DNA]</scope>
    <source>
        <strain evidence="1 2">1ZS3-15</strain>
    </source>
</reference>
<dbReference type="EMBL" id="LYPB01000050">
    <property type="protein sequence ID" value="OAS20505.1"/>
    <property type="molecule type" value="Genomic_DNA"/>
</dbReference>